<proteinExistence type="predicted"/>
<feature type="compositionally biased region" description="Basic and acidic residues" evidence="1">
    <location>
        <begin position="14"/>
        <end position="25"/>
    </location>
</feature>
<dbReference type="OrthoDB" id="9835149at2"/>
<dbReference type="STRING" id="679197.HMPREF9336_04277"/>
<sequence length="294" mass="33303">MLTSTRTASTSVTEHNESEPSRDTSEWMAQLSPATLELAYELIERQNRRQAFLDSAHRRRIVLTTPAGAVQVETNYLLLPQKVVLRDHAAFAPYLTHALRLTAQQARQIVAEEEEAAGNGLGEAAPFFPTVSEEDDLLDPGELPPEMAENAANSEFAEEFRNFIRTEFSGERTARPSGRPTLSLNFETPRGELGVSVDRFGLPMHIFSRLPKQYSESVVWMAHDGARRMRAHLRDEAHELRRGTFELADLVPGAPKFADLDQQPELTGPYFPDEYEQERHDRFVLSLRELKETE</sequence>
<reference evidence="2 3" key="1">
    <citation type="journal article" date="2011" name="Stand. Genomic Sci.">
        <title>High quality draft genome sequence of Segniliparus rugosus CDC 945(T)= (ATCC BAA-974(T)).</title>
        <authorList>
            <person name="Earl A.M."/>
            <person name="Desjardins C.A."/>
            <person name="Fitzgerald M.G."/>
            <person name="Arachchi H.M."/>
            <person name="Zeng Q."/>
            <person name="Mehta T."/>
            <person name="Griggs A."/>
            <person name="Birren B.W."/>
            <person name="Toney N.C."/>
            <person name="Carr J."/>
            <person name="Posey J."/>
            <person name="Butler W.R."/>
        </authorList>
    </citation>
    <scope>NUCLEOTIDE SEQUENCE [LARGE SCALE GENOMIC DNA]</scope>
    <source>
        <strain evidence="3">ATCC BAA-974 / DSM 45345 / CCUG 50838 / CIP 108380 / JCM 13579 / CDC 945</strain>
    </source>
</reference>
<dbReference type="Proteomes" id="UP000004816">
    <property type="component" value="Unassembled WGS sequence"/>
</dbReference>
<feature type="compositionally biased region" description="Polar residues" evidence="1">
    <location>
        <begin position="1"/>
        <end position="13"/>
    </location>
</feature>
<dbReference type="HOGENOM" id="CLU_956117_0_0_11"/>
<dbReference type="EMBL" id="ACZI02000003">
    <property type="protein sequence ID" value="ERG69133.1"/>
    <property type="molecule type" value="Genomic_DNA"/>
</dbReference>
<name>U1N8E2_SEGRC</name>
<organism evidence="2 3">
    <name type="scientific">Segniliparus rugosus (strain ATCC BAA-974 / DSM 45345 / CCUG 50838 / CIP 108380 / JCM 13579 / CDC 945)</name>
    <dbReference type="NCBI Taxonomy" id="679197"/>
    <lineage>
        <taxon>Bacteria</taxon>
        <taxon>Bacillati</taxon>
        <taxon>Actinomycetota</taxon>
        <taxon>Actinomycetes</taxon>
        <taxon>Mycobacteriales</taxon>
        <taxon>Segniliparaceae</taxon>
        <taxon>Segniliparus</taxon>
    </lineage>
</organism>
<keyword evidence="3" id="KW-1185">Reference proteome</keyword>
<evidence type="ECO:0000313" key="2">
    <source>
        <dbReference type="EMBL" id="ERG69133.1"/>
    </source>
</evidence>
<comment type="caution">
    <text evidence="2">The sequence shown here is derived from an EMBL/GenBank/DDBJ whole genome shotgun (WGS) entry which is preliminary data.</text>
</comment>
<protein>
    <submittedName>
        <fullName evidence="2">Uncharacterized protein</fullName>
    </submittedName>
</protein>
<evidence type="ECO:0000256" key="1">
    <source>
        <dbReference type="SAM" id="MobiDB-lite"/>
    </source>
</evidence>
<evidence type="ECO:0000313" key="3">
    <source>
        <dbReference type="Proteomes" id="UP000004816"/>
    </source>
</evidence>
<accession>U1N8E2</accession>
<feature type="region of interest" description="Disordered" evidence="1">
    <location>
        <begin position="1"/>
        <end position="26"/>
    </location>
</feature>
<dbReference type="AlphaFoldDB" id="U1N8E2"/>
<gene>
    <name evidence="2" type="ORF">HMPREF9336_04277</name>
</gene>